<evidence type="ECO:0000256" key="1">
    <source>
        <dbReference type="ARBA" id="ARBA00001445"/>
    </source>
</evidence>
<keyword evidence="9" id="KW-1185">Reference proteome</keyword>
<dbReference type="Gene3D" id="1.50.10.10">
    <property type="match status" value="1"/>
</dbReference>
<organism evidence="8 9">
    <name type="scientific">Lomentospora prolificans</name>
    <dbReference type="NCBI Taxonomy" id="41688"/>
    <lineage>
        <taxon>Eukaryota</taxon>
        <taxon>Fungi</taxon>
        <taxon>Dikarya</taxon>
        <taxon>Ascomycota</taxon>
        <taxon>Pezizomycotina</taxon>
        <taxon>Sordariomycetes</taxon>
        <taxon>Hypocreomycetidae</taxon>
        <taxon>Microascales</taxon>
        <taxon>Microascaceae</taxon>
        <taxon>Lomentospora</taxon>
    </lineage>
</organism>
<dbReference type="Proteomes" id="UP000233524">
    <property type="component" value="Unassembled WGS sequence"/>
</dbReference>
<dbReference type="InterPro" id="IPR012341">
    <property type="entry name" value="6hp_glycosidase-like_sf"/>
</dbReference>
<name>A0A2N3NH42_9PEZI</name>
<dbReference type="PANTHER" id="PTHR33307:SF6">
    <property type="entry name" value="ALPHA-RHAMNOSIDASE (EUROFUNG)-RELATED"/>
    <property type="match status" value="1"/>
</dbReference>
<dbReference type="OrthoDB" id="10036721at2759"/>
<dbReference type="InterPro" id="IPR013783">
    <property type="entry name" value="Ig-like_fold"/>
</dbReference>
<dbReference type="InterPro" id="IPR016007">
    <property type="entry name" value="Alpha_rhamnosid"/>
</dbReference>
<dbReference type="InterPro" id="IPR013737">
    <property type="entry name" value="Bac_rhamnosid_N"/>
</dbReference>
<dbReference type="VEuPathDB" id="FungiDB:jhhlp_001742"/>
<dbReference type="GO" id="GO:0005975">
    <property type="term" value="P:carbohydrate metabolic process"/>
    <property type="evidence" value="ECO:0007669"/>
    <property type="project" value="InterPro"/>
</dbReference>
<comment type="caution">
    <text evidence="8">The sequence shown here is derived from an EMBL/GenBank/DDBJ whole genome shotgun (WGS) entry which is preliminary data.</text>
</comment>
<dbReference type="Pfam" id="PF25788">
    <property type="entry name" value="Ig_Rha78A_N"/>
    <property type="match status" value="1"/>
</dbReference>
<dbReference type="InParanoid" id="A0A2N3NH42"/>
<dbReference type="PIRSF" id="PIRSF010631">
    <property type="entry name" value="A-rhamnsds"/>
    <property type="match status" value="1"/>
</dbReference>
<comment type="catalytic activity">
    <reaction evidence="1">
        <text>Hydrolysis of terminal non-reducing alpha-L-rhamnose residues in alpha-L-rhamnosides.</text>
        <dbReference type="EC" id="3.2.1.40"/>
    </reaction>
</comment>
<proteinExistence type="predicted"/>
<dbReference type="EC" id="3.2.1.40" evidence="2"/>
<gene>
    <name evidence="8" type="ORF">jhhlp_001742</name>
</gene>
<evidence type="ECO:0000259" key="5">
    <source>
        <dbReference type="Pfam" id="PF08531"/>
    </source>
</evidence>
<dbReference type="STRING" id="41688.A0A2N3NH42"/>
<dbReference type="PANTHER" id="PTHR33307">
    <property type="entry name" value="ALPHA-RHAMNOSIDASE (EUROFUNG)"/>
    <property type="match status" value="1"/>
</dbReference>
<sequence length="913" mass="102487">MSVVDVRFEHYRPENTLGVHETSPRISWQLQVAPDFEQEEYEIELSEIKEAQSTILNTTRIVSPQSRLVPWPFSKRLDSREKCAIRVRVRGKGQSEFLPWSGPASLEVGLLKRDDWSAQFISAPWSEVDVDKPQPEDLFRKEFSVMGDVLSARLYVTARGVYEAEINGERVGDYFLAPGWTQYAGQLHYQTYDVTKLLSTQVNCLGLRVAEGWYRGRFGFEGGQRNLYGTRTAVLAQLEIKLGDGTTHTVGTDGTWSVTRGPIRLAELYDGEAYDSTFEIDAWSRPGVPTHGWSAAETVSFLPDTVSLISGFKEPARRLELLSPVEKLITPTGKIIIDFGQNLVGYVRVKKVTGPRGHKLVLSHAEVLENGELGIRPLRQCKATDTYTLRGDEGGESYEPRFTFHGFRYLQVDGWPSADLDVFDAVEAVVCHTDMEEAGSFCCSDQMVNQLFSNTKWSMRGNFLSIPTDCPQRDERLGWTGDLALFAPAATLIYNCFNILRDWLRDVAYDQKMRGGVPPMVSPDILQNNPFWGVIIPGAIWHDVTVLAPWALWEETGDTMILSQQYESMVTWLDVIPRNKTESVNLWDFNLFQLADWLDPNAPPEEPFKAVTEPSLVANAFLIHSVDLVAEVAAVLGYDADVIRYRKWAEDARNEFRAEYVSANGRLASESQTGYALSICFDLLEPSQLKKAGTRLVDIVRKNSFRIGTGFAGTPYVCEALTKLGYVDIAYKMLRNEKCPSWLYPITMGATTIWERWDSMRPNGSINPGDMTSFNHFAYGAIAKFMVERIAGLQRLTPGWTKSRFQPFLGGGFKSAETSHITPYGKVSVKWSVVHVGEDDTMEFRADVEVPPMTSMEIYLPGEDGGEVRVVGSGIWSFTAPIKEADFQPAKEPAKPFPFNLMEAATEAQTDES</sequence>
<evidence type="ECO:0000313" key="9">
    <source>
        <dbReference type="Proteomes" id="UP000233524"/>
    </source>
</evidence>
<feature type="domain" description="Alpha-L-rhamnosidase C-terminal" evidence="7">
    <location>
        <begin position="792"/>
        <end position="870"/>
    </location>
</feature>
<dbReference type="InterPro" id="IPR008902">
    <property type="entry name" value="Rhamnosid_concanavalin"/>
</dbReference>
<dbReference type="EMBL" id="NLAX01000005">
    <property type="protein sequence ID" value="PKS11753.1"/>
    <property type="molecule type" value="Genomic_DNA"/>
</dbReference>
<protein>
    <recommendedName>
        <fullName evidence="2">alpha-L-rhamnosidase</fullName>
        <ecNumber evidence="2">3.2.1.40</ecNumber>
    </recommendedName>
</protein>
<evidence type="ECO:0000256" key="2">
    <source>
        <dbReference type="ARBA" id="ARBA00012652"/>
    </source>
</evidence>
<evidence type="ECO:0000259" key="7">
    <source>
        <dbReference type="Pfam" id="PF17390"/>
    </source>
</evidence>
<dbReference type="Gene3D" id="2.60.40.10">
    <property type="entry name" value="Immunoglobulins"/>
    <property type="match status" value="1"/>
</dbReference>
<evidence type="ECO:0000259" key="6">
    <source>
        <dbReference type="Pfam" id="PF17389"/>
    </source>
</evidence>
<dbReference type="Pfam" id="PF17390">
    <property type="entry name" value="Bac_rhamnosid_C"/>
    <property type="match status" value="1"/>
</dbReference>
<dbReference type="InterPro" id="IPR035398">
    <property type="entry name" value="Bac_rhamnosid_C"/>
</dbReference>
<keyword evidence="3" id="KW-0378">Hydrolase</keyword>
<evidence type="ECO:0000259" key="4">
    <source>
        <dbReference type="Pfam" id="PF05592"/>
    </source>
</evidence>
<feature type="domain" description="Bacterial alpha-L-rhamnosidase N-terminal" evidence="5">
    <location>
        <begin position="148"/>
        <end position="303"/>
    </location>
</feature>
<dbReference type="AlphaFoldDB" id="A0A2N3NH42"/>
<dbReference type="InterPro" id="IPR008928">
    <property type="entry name" value="6-hairpin_glycosidase_sf"/>
</dbReference>
<dbReference type="SUPFAM" id="SSF48208">
    <property type="entry name" value="Six-hairpin glycosidases"/>
    <property type="match status" value="1"/>
</dbReference>
<dbReference type="Gene3D" id="2.60.120.260">
    <property type="entry name" value="Galactose-binding domain-like"/>
    <property type="match status" value="2"/>
</dbReference>
<feature type="domain" description="Alpha-L-rhamnosidase six-hairpin glycosidase" evidence="6">
    <location>
        <begin position="437"/>
        <end position="789"/>
    </location>
</feature>
<evidence type="ECO:0000313" key="8">
    <source>
        <dbReference type="EMBL" id="PKS11753.1"/>
    </source>
</evidence>
<reference evidence="8 9" key="1">
    <citation type="journal article" date="2017" name="G3 (Bethesda)">
        <title>First Draft Genome Sequence of the Pathogenic Fungus Lomentospora prolificans (Formerly Scedosporium prolificans).</title>
        <authorList>
            <person name="Luo R."/>
            <person name="Zimin A."/>
            <person name="Workman R."/>
            <person name="Fan Y."/>
            <person name="Pertea G."/>
            <person name="Grossman N."/>
            <person name="Wear M.P."/>
            <person name="Jia B."/>
            <person name="Miller H."/>
            <person name="Casadevall A."/>
            <person name="Timp W."/>
            <person name="Zhang S.X."/>
            <person name="Salzberg S.L."/>
        </authorList>
    </citation>
    <scope>NUCLEOTIDE SEQUENCE [LARGE SCALE GENOMIC DNA]</scope>
    <source>
        <strain evidence="8 9">JHH-5317</strain>
    </source>
</reference>
<evidence type="ECO:0000256" key="3">
    <source>
        <dbReference type="ARBA" id="ARBA00022801"/>
    </source>
</evidence>
<dbReference type="Pfam" id="PF08531">
    <property type="entry name" value="Bac_rhamnosid_N"/>
    <property type="match status" value="1"/>
</dbReference>
<dbReference type="Pfam" id="PF05592">
    <property type="entry name" value="Bac_rhamnosid"/>
    <property type="match status" value="1"/>
</dbReference>
<dbReference type="Gene3D" id="2.60.420.10">
    <property type="entry name" value="Maltose phosphorylase, domain 3"/>
    <property type="match status" value="1"/>
</dbReference>
<feature type="domain" description="Alpha-L-rhamnosidase concanavalin-like" evidence="4">
    <location>
        <begin position="331"/>
        <end position="422"/>
    </location>
</feature>
<dbReference type="Pfam" id="PF17389">
    <property type="entry name" value="Bac_rhamnosid6H"/>
    <property type="match status" value="1"/>
</dbReference>
<dbReference type="InterPro" id="IPR035396">
    <property type="entry name" value="Bac_rhamnosid6H"/>
</dbReference>
<dbReference type="GO" id="GO:0030596">
    <property type="term" value="F:alpha-L-rhamnosidase activity"/>
    <property type="evidence" value="ECO:0007669"/>
    <property type="project" value="UniProtKB-EC"/>
</dbReference>
<accession>A0A2N3NH42</accession>